<keyword evidence="1" id="KW-0378">Hydrolase</keyword>
<protein>
    <submittedName>
        <fullName evidence="1">mRNA-degrading endonuclease RelE of RelBE toxin-antitoxin system</fullName>
    </submittedName>
</protein>
<dbReference type="RefSeq" id="WP_168412373.1">
    <property type="nucleotide sequence ID" value="NZ_JAAXPW010000015.1"/>
</dbReference>
<comment type="caution">
    <text evidence="1">The sequence shown here is derived from an EMBL/GenBank/DDBJ whole genome shotgun (WGS) entry which is preliminary data.</text>
</comment>
<dbReference type="GO" id="GO:0004519">
    <property type="term" value="F:endonuclease activity"/>
    <property type="evidence" value="ECO:0007669"/>
    <property type="project" value="UniProtKB-KW"/>
</dbReference>
<keyword evidence="1" id="KW-0255">Endonuclease</keyword>
<dbReference type="EMBL" id="JACHGZ010000014">
    <property type="protein sequence ID" value="MBB5149100.1"/>
    <property type="molecule type" value="Genomic_DNA"/>
</dbReference>
<gene>
    <name evidence="1" type="ORF">HNR36_001487</name>
</gene>
<evidence type="ECO:0000313" key="2">
    <source>
        <dbReference type="Proteomes" id="UP000557217"/>
    </source>
</evidence>
<keyword evidence="1" id="KW-0540">Nuclease</keyword>
<name>A0A840PT87_URETH</name>
<dbReference type="Proteomes" id="UP000557217">
    <property type="component" value="Unassembled WGS sequence"/>
</dbReference>
<evidence type="ECO:0000313" key="1">
    <source>
        <dbReference type="EMBL" id="MBB5149100.1"/>
    </source>
</evidence>
<reference evidence="1 2" key="1">
    <citation type="submission" date="2020-08" db="EMBL/GenBank/DDBJ databases">
        <title>Genomic Encyclopedia of Type Strains, Phase IV (KMG-IV): sequencing the most valuable type-strain genomes for metagenomic binning, comparative biology and taxonomic classification.</title>
        <authorList>
            <person name="Goeker M."/>
        </authorList>
    </citation>
    <scope>NUCLEOTIDE SEQUENCE [LARGE SCALE GENOMIC DNA]</scope>
    <source>
        <strain evidence="1 2">DSM 10633</strain>
    </source>
</reference>
<keyword evidence="2" id="KW-1185">Reference proteome</keyword>
<proteinExistence type="predicted"/>
<dbReference type="AlphaFoldDB" id="A0A840PT87"/>
<organism evidence="1 2">
    <name type="scientific">Ureibacillus thermosphaericus</name>
    <dbReference type="NCBI Taxonomy" id="51173"/>
    <lineage>
        <taxon>Bacteria</taxon>
        <taxon>Bacillati</taxon>
        <taxon>Bacillota</taxon>
        <taxon>Bacilli</taxon>
        <taxon>Bacillales</taxon>
        <taxon>Caryophanaceae</taxon>
        <taxon>Ureibacillus</taxon>
    </lineage>
</organism>
<accession>A0A840PT87</accession>
<sequence>MSKAGENEKKFKQLISDRFGTGLLQGSQTYKNYDADVSISVDDMIEIDGKRILFEIDSGNYAKLLVGQYVLLNQIIEDQENVLFVIVHYYKQYNDERTRKNLQFINESLYKSKGIPFKVFTAESFQGEINQYRNIEEFVAAKFSL</sequence>